<gene>
    <name evidence="1" type="primary">cpoB</name>
    <name evidence="2" type="ORF">CLV89_101531</name>
</gene>
<name>A0A2T1ANX5_TRISK</name>
<evidence type="ECO:0000313" key="3">
    <source>
        <dbReference type="Proteomes" id="UP000237718"/>
    </source>
</evidence>
<dbReference type="Proteomes" id="UP000237718">
    <property type="component" value="Unassembled WGS sequence"/>
</dbReference>
<comment type="similarity">
    <text evidence="1">Belongs to the CpoB family.</text>
</comment>
<keyword evidence="1" id="KW-0175">Coiled coil</keyword>
<organism evidence="2 3">
    <name type="scientific">Tritonibacter scottomollicae</name>
    <name type="common">Epibacterium scottomollicae</name>
    <dbReference type="NCBI Taxonomy" id="483013"/>
    <lineage>
        <taxon>Bacteria</taxon>
        <taxon>Pseudomonadati</taxon>
        <taxon>Pseudomonadota</taxon>
        <taxon>Alphaproteobacteria</taxon>
        <taxon>Rhodobacterales</taxon>
        <taxon>Paracoccaceae</taxon>
        <taxon>Tritonibacter</taxon>
    </lineage>
</organism>
<proteinExistence type="inferred from homology"/>
<keyword evidence="1" id="KW-0131">Cell cycle</keyword>
<protein>
    <recommendedName>
        <fullName evidence="1">Cell division coordinator CpoB</fullName>
    </recommendedName>
</protein>
<dbReference type="InterPro" id="IPR011990">
    <property type="entry name" value="TPR-like_helical_dom_sf"/>
</dbReference>
<dbReference type="InterPro" id="IPR034706">
    <property type="entry name" value="CpoB"/>
</dbReference>
<dbReference type="Pfam" id="PF13174">
    <property type="entry name" value="TPR_6"/>
    <property type="match status" value="2"/>
</dbReference>
<evidence type="ECO:0000313" key="2">
    <source>
        <dbReference type="EMBL" id="PRZ50311.1"/>
    </source>
</evidence>
<evidence type="ECO:0000256" key="1">
    <source>
        <dbReference type="HAMAP-Rule" id="MF_02066"/>
    </source>
</evidence>
<keyword evidence="1" id="KW-0732">Signal</keyword>
<feature type="coiled-coil region" evidence="1">
    <location>
        <begin position="30"/>
        <end position="90"/>
    </location>
</feature>
<comment type="subcellular location">
    <subcellularLocation>
        <location evidence="1">Periplasm</location>
    </subcellularLocation>
</comment>
<accession>A0A2T1ANX5</accession>
<keyword evidence="1" id="KW-0574">Periplasm</keyword>
<dbReference type="InterPro" id="IPR019734">
    <property type="entry name" value="TPR_rpt"/>
</dbReference>
<reference evidence="2 3" key="1">
    <citation type="submission" date="2018-03" db="EMBL/GenBank/DDBJ databases">
        <title>Genomic Encyclopedia of Archaeal and Bacterial Type Strains, Phase II (KMG-II): from individual species to whole genera.</title>
        <authorList>
            <person name="Goeker M."/>
        </authorList>
    </citation>
    <scope>NUCLEOTIDE SEQUENCE [LARGE SCALE GENOMIC DNA]</scope>
    <source>
        <strain evidence="2 3">DSM 25328</strain>
    </source>
</reference>
<dbReference type="GO" id="GO:0030288">
    <property type="term" value="C:outer membrane-bounded periplasmic space"/>
    <property type="evidence" value="ECO:0007669"/>
    <property type="project" value="UniProtKB-UniRule"/>
</dbReference>
<comment type="caution">
    <text evidence="2">The sequence shown here is derived from an EMBL/GenBank/DDBJ whole genome shotgun (WGS) entry which is preliminary data.</text>
</comment>
<dbReference type="AlphaFoldDB" id="A0A2T1ANX5"/>
<dbReference type="GO" id="GO:0043093">
    <property type="term" value="P:FtsZ-dependent cytokinesis"/>
    <property type="evidence" value="ECO:0007669"/>
    <property type="project" value="UniProtKB-UniRule"/>
</dbReference>
<dbReference type="RefSeq" id="WP_106162055.1">
    <property type="nucleotide sequence ID" value="NZ_PVUF01000001.1"/>
</dbReference>
<dbReference type="HAMAP" id="MF_02066">
    <property type="entry name" value="CpoB"/>
    <property type="match status" value="1"/>
</dbReference>
<dbReference type="EMBL" id="PVUF01000001">
    <property type="protein sequence ID" value="PRZ50311.1"/>
    <property type="molecule type" value="Genomic_DNA"/>
</dbReference>
<sequence length="284" mass="29785">MKGLRQFFLATALIAVSVVPGVTQEREQTLADIRQELTVLHVEVQRLNRELSTTGAPSASLAGTSVLDRVTAIEAELQRLTSKTEELQYRVQRIVEDGTNRIGDLEFRLVELEGGDLSTLGETTTLGGEIAGEAAVGLGQTPVPADGDAVIEGAGELAIGEEADYKAAMGDLEGQNYQAAADKFARFKEAYPGSPLTAKVDFGQGKALDGLGDTREAARAYLAAFTGDTSGTIAPEALFELGAALGRLGQVDQACITLAEVAVRFPNDPAVTAAEAERSTLACS</sequence>
<dbReference type="SUPFAM" id="SSF48452">
    <property type="entry name" value="TPR-like"/>
    <property type="match status" value="1"/>
</dbReference>
<dbReference type="Gene3D" id="1.25.40.10">
    <property type="entry name" value="Tetratricopeptide repeat domain"/>
    <property type="match status" value="1"/>
</dbReference>
<keyword evidence="1" id="KW-0132">Cell division</keyword>
<dbReference type="OrthoDB" id="9763909at2"/>
<comment type="function">
    <text evidence="1">Mediates coordination of peptidoglycan synthesis and outer membrane constriction during cell division.</text>
</comment>